<dbReference type="Gene3D" id="6.10.140.2150">
    <property type="match status" value="1"/>
</dbReference>
<dbReference type="GO" id="GO:0030149">
    <property type="term" value="P:sphingolipid catabolic process"/>
    <property type="evidence" value="ECO:0007669"/>
    <property type="project" value="TreeGrafter"/>
</dbReference>
<comment type="subcellular location">
    <subcellularLocation>
        <location evidence="2">Endoplasmic reticulum membrane</location>
        <topology evidence="2">Single-pass membrane protein</topology>
    </subcellularLocation>
</comment>
<evidence type="ECO:0000256" key="12">
    <source>
        <dbReference type="ARBA" id="ARBA00023239"/>
    </source>
</evidence>
<sequence>MATGQSFYSKLLSDFEPQLSYLYEKTNSLNRALTDSYSPLQLVAIASVLTACGISIYQFLFNNDEDIQTRVKQTIFRLARHLPIVQREIAKARNNTLKSIYADMEKSIEGHQFAQALPERSISKDEIIKKLHTYRNFEKINYSSGHVSGCVYKVTKADLTEIYNTIFDLFGEANPLHADVFPDIRTMEAEVVRCIATMFHGDKNVCGTMTSGGTESLLMACKTYRDIAIAKGIKRPEIVMPVTAHPAFNKASFYFKMKLIRVPVDPNTLEVDIKQMRRAITKNTCMIVASAPCFPHGTIDPIQDISKIAVEYGVPLHVDGCLGGFLIAFMDKAGFPLKPFDFRVPGVMSISCDSHKYGFTPKGASVILYRTSEICSHQFYALADWPGGIYASPSIAGSRSGFLIACCWATLMYYGLDGYVEETRKIIQATRALAQGWSKIDGLYLLHNPDVSVVAVGSKAFNIYYVLDGLRERGWHLNGLQNPAGLHIALTQLHTLPGVIEKLIEETRECVAEVMKRDNTNDTPTAVIYGTNQKVPDKSIVCDMAKLYIGACYNTTIPSSSAKNAH</sequence>
<dbReference type="AlphaFoldDB" id="A0A815VFL5"/>
<evidence type="ECO:0000256" key="8">
    <source>
        <dbReference type="ARBA" id="ARBA00022919"/>
    </source>
</evidence>
<dbReference type="Gene3D" id="3.40.640.10">
    <property type="entry name" value="Type I PLP-dependent aspartate aminotransferase-like (Major domain)"/>
    <property type="match status" value="1"/>
</dbReference>
<reference evidence="18" key="1">
    <citation type="submission" date="2021-02" db="EMBL/GenBank/DDBJ databases">
        <authorList>
            <person name="Nowell W R."/>
        </authorList>
    </citation>
    <scope>NUCLEOTIDE SEQUENCE</scope>
</reference>
<evidence type="ECO:0000256" key="3">
    <source>
        <dbReference type="ARBA" id="ARBA00004760"/>
    </source>
</evidence>
<evidence type="ECO:0000256" key="11">
    <source>
        <dbReference type="ARBA" id="ARBA00023136"/>
    </source>
</evidence>
<dbReference type="GO" id="GO:0019752">
    <property type="term" value="P:carboxylic acid metabolic process"/>
    <property type="evidence" value="ECO:0007669"/>
    <property type="project" value="InterPro"/>
</dbReference>
<comment type="caution">
    <text evidence="18">The sequence shown here is derived from an EMBL/GenBank/DDBJ whole genome shotgun (WGS) entry which is preliminary data.</text>
</comment>
<dbReference type="FunFam" id="3.40.640.10:FF:000020">
    <property type="entry name" value="sphingosine-1-phosphate lyase 1"/>
    <property type="match status" value="1"/>
</dbReference>
<evidence type="ECO:0000256" key="17">
    <source>
        <dbReference type="RuleBase" id="RU000382"/>
    </source>
</evidence>
<evidence type="ECO:0000256" key="14">
    <source>
        <dbReference type="ARBA" id="ARBA00038965"/>
    </source>
</evidence>
<evidence type="ECO:0000256" key="6">
    <source>
        <dbReference type="ARBA" id="ARBA00022824"/>
    </source>
</evidence>
<comment type="pathway">
    <text evidence="4">Sphingolipid metabolism.</text>
</comment>
<evidence type="ECO:0000256" key="9">
    <source>
        <dbReference type="ARBA" id="ARBA00022989"/>
    </source>
</evidence>
<dbReference type="Proteomes" id="UP000663856">
    <property type="component" value="Unassembled WGS sequence"/>
</dbReference>
<protein>
    <recommendedName>
        <fullName evidence="14">sphinganine-1-phosphate aldolase</fullName>
        <ecNumber evidence="14">4.1.2.27</ecNumber>
    </recommendedName>
    <alternativeName>
        <fullName evidence="15">Sphingosine-1-phosphate aldolase</fullName>
    </alternativeName>
</protein>
<evidence type="ECO:0000313" key="19">
    <source>
        <dbReference type="EMBL" id="CAF1970034.1"/>
    </source>
</evidence>
<dbReference type="EMBL" id="CAJNRF010002250">
    <property type="protein sequence ID" value="CAF2034688.1"/>
    <property type="molecule type" value="Genomic_DNA"/>
</dbReference>
<name>A0A815VFL5_9BILA</name>
<dbReference type="PANTHER" id="PTHR42735">
    <property type="match status" value="1"/>
</dbReference>
<dbReference type="InterPro" id="IPR015422">
    <property type="entry name" value="PyrdxlP-dep_Trfase_small"/>
</dbReference>
<dbReference type="EC" id="4.1.2.27" evidence="14"/>
<evidence type="ECO:0000256" key="10">
    <source>
        <dbReference type="ARBA" id="ARBA00023098"/>
    </source>
</evidence>
<dbReference type="InterPro" id="IPR015421">
    <property type="entry name" value="PyrdxlP-dep_Trfase_major"/>
</dbReference>
<evidence type="ECO:0000256" key="2">
    <source>
        <dbReference type="ARBA" id="ARBA00004389"/>
    </source>
</evidence>
<keyword evidence="12 17" id="KW-0456">Lyase</keyword>
<dbReference type="InterPro" id="IPR015424">
    <property type="entry name" value="PyrdxlP-dep_Trfase"/>
</dbReference>
<keyword evidence="10" id="KW-0443">Lipid metabolism</keyword>
<keyword evidence="11" id="KW-0472">Membrane</keyword>
<dbReference type="GO" id="GO:0005789">
    <property type="term" value="C:endoplasmic reticulum membrane"/>
    <property type="evidence" value="ECO:0007669"/>
    <property type="project" value="UniProtKB-SubCell"/>
</dbReference>
<keyword evidence="9" id="KW-1133">Transmembrane helix</keyword>
<comment type="similarity">
    <text evidence="13">Belongs to the group II decarboxylase family. Sphingosine-1-phosphate lyase subfamily.</text>
</comment>
<keyword evidence="5" id="KW-0812">Transmembrane</keyword>
<keyword evidence="6" id="KW-0256">Endoplasmic reticulum</keyword>
<dbReference type="Proteomes" id="UP000663824">
    <property type="component" value="Unassembled WGS sequence"/>
</dbReference>
<feature type="modified residue" description="N6-(pyridoxal phosphate)lysine" evidence="16">
    <location>
        <position position="356"/>
    </location>
</feature>
<evidence type="ECO:0000313" key="18">
    <source>
        <dbReference type="EMBL" id="CAF1531741.1"/>
    </source>
</evidence>
<dbReference type="SUPFAM" id="SSF53383">
    <property type="entry name" value="PLP-dependent transferases"/>
    <property type="match status" value="1"/>
</dbReference>
<keyword evidence="7 16" id="KW-0663">Pyridoxal phosphate</keyword>
<dbReference type="GO" id="GO:0030170">
    <property type="term" value="F:pyridoxal phosphate binding"/>
    <property type="evidence" value="ECO:0007669"/>
    <property type="project" value="InterPro"/>
</dbReference>
<dbReference type="OrthoDB" id="10254570at2759"/>
<dbReference type="InterPro" id="IPR050477">
    <property type="entry name" value="GrpII_AminoAcid_Decarb"/>
</dbReference>
<gene>
    <name evidence="18" type="ORF">KQP761_LOCUS16341</name>
    <name evidence="19" type="ORF">MBJ925_LOCUS6771</name>
    <name evidence="20" type="ORF">WKI299_LOCUS7376</name>
</gene>
<comment type="cofactor">
    <cofactor evidence="1 16 17">
        <name>pyridoxal 5'-phosphate</name>
        <dbReference type="ChEBI" id="CHEBI:597326"/>
    </cofactor>
</comment>
<dbReference type="EMBL" id="CAJNRE010002182">
    <property type="protein sequence ID" value="CAF1970034.1"/>
    <property type="molecule type" value="Genomic_DNA"/>
</dbReference>
<dbReference type="EMBL" id="CAJNOW010008207">
    <property type="protein sequence ID" value="CAF1531741.1"/>
    <property type="molecule type" value="Genomic_DNA"/>
</dbReference>
<dbReference type="GO" id="GO:0008117">
    <property type="term" value="F:sphinganine-1-phosphate aldolase activity"/>
    <property type="evidence" value="ECO:0007669"/>
    <property type="project" value="UniProtKB-EC"/>
</dbReference>
<proteinExistence type="inferred from homology"/>
<evidence type="ECO:0000313" key="21">
    <source>
        <dbReference type="Proteomes" id="UP000663834"/>
    </source>
</evidence>
<organism evidence="18 21">
    <name type="scientific">Rotaria magnacalcarata</name>
    <dbReference type="NCBI Taxonomy" id="392030"/>
    <lineage>
        <taxon>Eukaryota</taxon>
        <taxon>Metazoa</taxon>
        <taxon>Spiralia</taxon>
        <taxon>Gnathifera</taxon>
        <taxon>Rotifera</taxon>
        <taxon>Eurotatoria</taxon>
        <taxon>Bdelloidea</taxon>
        <taxon>Philodinida</taxon>
        <taxon>Philodinidae</taxon>
        <taxon>Rotaria</taxon>
    </lineage>
</organism>
<dbReference type="Pfam" id="PF00282">
    <property type="entry name" value="Pyridoxal_deC"/>
    <property type="match status" value="1"/>
</dbReference>
<comment type="pathway">
    <text evidence="3">Lipid metabolism; sphingolipid metabolism.</text>
</comment>
<dbReference type="Proteomes" id="UP000663834">
    <property type="component" value="Unassembled WGS sequence"/>
</dbReference>
<evidence type="ECO:0000256" key="13">
    <source>
        <dbReference type="ARBA" id="ARBA00038302"/>
    </source>
</evidence>
<keyword evidence="8" id="KW-0746">Sphingolipid metabolism</keyword>
<dbReference type="InterPro" id="IPR002129">
    <property type="entry name" value="PyrdxlP-dep_de-COase"/>
</dbReference>
<evidence type="ECO:0000256" key="7">
    <source>
        <dbReference type="ARBA" id="ARBA00022898"/>
    </source>
</evidence>
<evidence type="ECO:0000256" key="4">
    <source>
        <dbReference type="ARBA" id="ARBA00004991"/>
    </source>
</evidence>
<accession>A0A815VFL5</accession>
<evidence type="ECO:0000256" key="5">
    <source>
        <dbReference type="ARBA" id="ARBA00022692"/>
    </source>
</evidence>
<evidence type="ECO:0000256" key="15">
    <source>
        <dbReference type="ARBA" id="ARBA00042568"/>
    </source>
</evidence>
<evidence type="ECO:0000256" key="1">
    <source>
        <dbReference type="ARBA" id="ARBA00001933"/>
    </source>
</evidence>
<evidence type="ECO:0000313" key="20">
    <source>
        <dbReference type="EMBL" id="CAF2034688.1"/>
    </source>
</evidence>
<dbReference type="PANTHER" id="PTHR42735:SF6">
    <property type="entry name" value="SPHINGOSINE-1-PHOSPHATE LYASE 1"/>
    <property type="match status" value="1"/>
</dbReference>
<evidence type="ECO:0000256" key="16">
    <source>
        <dbReference type="PIRSR" id="PIRSR602129-50"/>
    </source>
</evidence>
<dbReference type="Gene3D" id="3.90.1150.10">
    <property type="entry name" value="Aspartate Aminotransferase, domain 1"/>
    <property type="match status" value="1"/>
</dbReference>